<dbReference type="SUPFAM" id="SSF57716">
    <property type="entry name" value="Glucocorticoid receptor-like (DNA-binding domain)"/>
    <property type="match status" value="1"/>
</dbReference>
<name>A0A2D3V608_9PEZI</name>
<dbReference type="PROSITE" id="PS50064">
    <property type="entry name" value="ZF_PARP_2"/>
    <property type="match status" value="1"/>
</dbReference>
<evidence type="ECO:0000256" key="6">
    <source>
        <dbReference type="SAM" id="MobiDB-lite"/>
    </source>
</evidence>
<dbReference type="SMART" id="SM01336">
    <property type="entry name" value="zf-PARP"/>
    <property type="match status" value="1"/>
</dbReference>
<dbReference type="GO" id="GO:0008270">
    <property type="term" value="F:zinc ion binding"/>
    <property type="evidence" value="ECO:0007669"/>
    <property type="project" value="UniProtKB-KW"/>
</dbReference>
<dbReference type="Pfam" id="PF00645">
    <property type="entry name" value="zf-PARP"/>
    <property type="match status" value="1"/>
</dbReference>
<keyword evidence="9" id="KW-1185">Reference proteome</keyword>
<proteinExistence type="predicted"/>
<dbReference type="STRING" id="112498.A0A2D3V608"/>
<evidence type="ECO:0000313" key="9">
    <source>
        <dbReference type="Proteomes" id="UP000225277"/>
    </source>
</evidence>
<dbReference type="AlphaFoldDB" id="A0A2D3V608"/>
<feature type="compositionally biased region" description="Basic and acidic residues" evidence="6">
    <location>
        <begin position="135"/>
        <end position="145"/>
    </location>
</feature>
<evidence type="ECO:0000313" key="8">
    <source>
        <dbReference type="EMBL" id="CZT15733.1"/>
    </source>
</evidence>
<dbReference type="Gene3D" id="3.30.1740.10">
    <property type="entry name" value="Zinc finger, PARP-type"/>
    <property type="match status" value="1"/>
</dbReference>
<evidence type="ECO:0000256" key="4">
    <source>
        <dbReference type="ARBA" id="ARBA00022833"/>
    </source>
</evidence>
<dbReference type="InterPro" id="IPR036957">
    <property type="entry name" value="Znf_PARP_sf"/>
</dbReference>
<evidence type="ECO:0000259" key="7">
    <source>
        <dbReference type="PROSITE" id="PS50064"/>
    </source>
</evidence>
<evidence type="ECO:0000256" key="2">
    <source>
        <dbReference type="ARBA" id="ARBA00022723"/>
    </source>
</evidence>
<comment type="subcellular location">
    <subcellularLocation>
        <location evidence="1">Nucleus</location>
    </subcellularLocation>
</comment>
<gene>
    <name evidence="8" type="ORF">RCC_01567</name>
</gene>
<feature type="compositionally biased region" description="Acidic residues" evidence="6">
    <location>
        <begin position="263"/>
        <end position="273"/>
    </location>
</feature>
<organism evidence="8 9">
    <name type="scientific">Ramularia collo-cygni</name>
    <dbReference type="NCBI Taxonomy" id="112498"/>
    <lineage>
        <taxon>Eukaryota</taxon>
        <taxon>Fungi</taxon>
        <taxon>Dikarya</taxon>
        <taxon>Ascomycota</taxon>
        <taxon>Pezizomycotina</taxon>
        <taxon>Dothideomycetes</taxon>
        <taxon>Dothideomycetidae</taxon>
        <taxon>Mycosphaerellales</taxon>
        <taxon>Mycosphaerellaceae</taxon>
        <taxon>Ramularia</taxon>
    </lineage>
</organism>
<dbReference type="GO" id="GO:0003677">
    <property type="term" value="F:DNA binding"/>
    <property type="evidence" value="ECO:0007669"/>
    <property type="project" value="InterPro"/>
</dbReference>
<keyword evidence="3" id="KW-0863">Zinc-finger</keyword>
<reference evidence="8 9" key="1">
    <citation type="submission" date="2016-03" db="EMBL/GenBank/DDBJ databases">
        <authorList>
            <person name="Ploux O."/>
        </authorList>
    </citation>
    <scope>NUCLEOTIDE SEQUENCE [LARGE SCALE GENOMIC DNA]</scope>
    <source>
        <strain evidence="8 9">URUG2</strain>
    </source>
</reference>
<feature type="region of interest" description="Disordered" evidence="6">
    <location>
        <begin position="135"/>
        <end position="292"/>
    </location>
</feature>
<evidence type="ECO:0000256" key="1">
    <source>
        <dbReference type="ARBA" id="ARBA00004123"/>
    </source>
</evidence>
<dbReference type="RefSeq" id="XP_023622629.1">
    <property type="nucleotide sequence ID" value="XM_023766861.1"/>
</dbReference>
<keyword evidence="5" id="KW-0539">Nucleus</keyword>
<dbReference type="EMBL" id="FJUY01000002">
    <property type="protein sequence ID" value="CZT15733.1"/>
    <property type="molecule type" value="Genomic_DNA"/>
</dbReference>
<feature type="compositionally biased region" description="Acidic residues" evidence="6">
    <location>
        <begin position="229"/>
        <end position="242"/>
    </location>
</feature>
<dbReference type="GO" id="GO:0005634">
    <property type="term" value="C:nucleus"/>
    <property type="evidence" value="ECO:0007669"/>
    <property type="project" value="UniProtKB-SubCell"/>
</dbReference>
<keyword evidence="2" id="KW-0479">Metal-binding</keyword>
<protein>
    <recommendedName>
        <fullName evidence="7">PARP-type domain-containing protein</fullName>
    </recommendedName>
</protein>
<dbReference type="OrthoDB" id="429950at2759"/>
<accession>A0A2D3V608</accession>
<evidence type="ECO:0000256" key="3">
    <source>
        <dbReference type="ARBA" id="ARBA00022771"/>
    </source>
</evidence>
<feature type="domain" description="PARP-type" evidence="7">
    <location>
        <begin position="3"/>
        <end position="95"/>
    </location>
</feature>
<evidence type="ECO:0000256" key="5">
    <source>
        <dbReference type="ARBA" id="ARBA00023242"/>
    </source>
</evidence>
<dbReference type="GeneID" id="35596805"/>
<sequence>MAYRVELSKTGRAGCTAVHCKKEGIKIQKGELRNGVLVDMGDYQSMKYRHWGCVTPSVIFNWKETSGGDMDLVDGYDELPDECKVKVARAFEQGHVDDEDWNGDLECNRYDPENKKQGMFVKPMTATEKKNIERAEAKAAKEAAKADGSSKPAKKRSRKQAEDEGDEEEAPPAAKKARGKKAKDEDAEADEDVPTAKNKSKAKKARSEAEPEPEPAKKSRARKAKAEPISDEVEAEEVDDEPQPAATKKSKATKKAPATREEPLDEPDDEQEEAIEKPKAKAKGRKKKAASE</sequence>
<keyword evidence="4" id="KW-0862">Zinc</keyword>
<dbReference type="InterPro" id="IPR001510">
    <property type="entry name" value="Znf_PARP"/>
</dbReference>
<dbReference type="Proteomes" id="UP000225277">
    <property type="component" value="Unassembled WGS sequence"/>
</dbReference>
<feature type="compositionally biased region" description="Basic residues" evidence="6">
    <location>
        <begin position="280"/>
        <end position="292"/>
    </location>
</feature>
<feature type="compositionally biased region" description="Basic and acidic residues" evidence="6">
    <location>
        <begin position="205"/>
        <end position="217"/>
    </location>
</feature>